<protein>
    <submittedName>
        <fullName evidence="2">Uncharacterized protein</fullName>
    </submittedName>
</protein>
<evidence type="ECO:0000256" key="1">
    <source>
        <dbReference type="SAM" id="MobiDB-lite"/>
    </source>
</evidence>
<dbReference type="AlphaFoldDB" id="A0A094XF81"/>
<evidence type="ECO:0000313" key="3">
    <source>
        <dbReference type="EMBL" id="THG89638.1"/>
    </source>
</evidence>
<comment type="caution">
    <text evidence="2">The sequence shown here is derived from an EMBL/GenBank/DDBJ whole genome shotgun (WGS) entry which is preliminary data.</text>
</comment>
<organism evidence="2 4">
    <name type="scientific">Alkalihalobacillus alcalophilus ATCC 27647 = CGMCC 1.3604</name>
    <dbReference type="NCBI Taxonomy" id="1218173"/>
    <lineage>
        <taxon>Bacteria</taxon>
        <taxon>Bacillati</taxon>
        <taxon>Bacillota</taxon>
        <taxon>Bacilli</taxon>
        <taxon>Bacillales</taxon>
        <taxon>Bacillaceae</taxon>
        <taxon>Alkalihalobacillus</taxon>
    </lineage>
</organism>
<dbReference type="Proteomes" id="UP000002754">
    <property type="component" value="Unassembled WGS sequence"/>
</dbReference>
<dbReference type="Proteomes" id="UP000297014">
    <property type="component" value="Unassembled WGS sequence"/>
</dbReference>
<accession>A0A094XF81</accession>
<name>A0A094XF81_ALKAL</name>
<keyword evidence="4" id="KW-1185">Reference proteome</keyword>
<evidence type="ECO:0000313" key="2">
    <source>
        <dbReference type="EMBL" id="KGA97430.1"/>
    </source>
</evidence>
<dbReference type="STRING" id="1218173.BALCAV_0210130"/>
<dbReference type="EMBL" id="JALP01000207">
    <property type="protein sequence ID" value="THG89638.1"/>
    <property type="molecule type" value="Genomic_DNA"/>
</dbReference>
<reference evidence="2 4" key="1">
    <citation type="journal article" date="2014" name="Genome Announc.">
        <title>Draft Genome Sequence of Bacillus alcalophilus AV1934, a Classic Alkaliphile Isolated from Human Feces in 1934.</title>
        <authorList>
            <person name="Attie O."/>
            <person name="Jayaprakash A."/>
            <person name="Shah H."/>
            <person name="Paulsen I.T."/>
            <person name="Morino M."/>
            <person name="Takahashi Y."/>
            <person name="Narumi I."/>
            <person name="Sachidanandam R."/>
            <person name="Satoh K."/>
            <person name="Ito M."/>
            <person name="Krulwich T.A."/>
        </authorList>
    </citation>
    <scope>NUCLEOTIDE SEQUENCE [LARGE SCALE GENOMIC DNA]</scope>
    <source>
        <strain evidence="2 4">AV1934</strain>
    </source>
</reference>
<reference evidence="3 5" key="2">
    <citation type="submission" date="2014-01" db="EMBL/GenBank/DDBJ databases">
        <title>Draft genome sequencing of Bacillus alcalophilus CGMCC 1.3604.</title>
        <authorList>
            <person name="Yang J."/>
            <person name="Diao L."/>
            <person name="Yang S."/>
        </authorList>
    </citation>
    <scope>NUCLEOTIDE SEQUENCE [LARGE SCALE GENOMIC DNA]</scope>
    <source>
        <strain evidence="3 5">CGMCC 1.3604</strain>
    </source>
</reference>
<proteinExistence type="predicted"/>
<gene>
    <name evidence="3" type="ORF">AJ85_16010</name>
    <name evidence="2" type="ORF">BALCAV_0210130</name>
</gene>
<dbReference type="EMBL" id="ALPT02000029">
    <property type="protein sequence ID" value="KGA97430.1"/>
    <property type="molecule type" value="Genomic_DNA"/>
</dbReference>
<feature type="compositionally biased region" description="Basic and acidic residues" evidence="1">
    <location>
        <begin position="11"/>
        <end position="22"/>
    </location>
</feature>
<evidence type="ECO:0000313" key="5">
    <source>
        <dbReference type="Proteomes" id="UP000297014"/>
    </source>
</evidence>
<feature type="region of interest" description="Disordered" evidence="1">
    <location>
        <begin position="1"/>
        <end position="30"/>
    </location>
</feature>
<sequence>MFNQNGASGISEERETPQRIAEEAPDSSAERVGYAAGGVIQLLSLLTKQATLYIKGGNCYDGG</sequence>
<evidence type="ECO:0000313" key="4">
    <source>
        <dbReference type="Proteomes" id="UP000002754"/>
    </source>
</evidence>